<comment type="similarity">
    <text evidence="1">Belongs to the PrpD family.</text>
</comment>
<dbReference type="EMBL" id="FNJL01000035">
    <property type="protein sequence ID" value="SDP87613.1"/>
    <property type="molecule type" value="Genomic_DNA"/>
</dbReference>
<dbReference type="GO" id="GO:0016829">
    <property type="term" value="F:lyase activity"/>
    <property type="evidence" value="ECO:0007669"/>
    <property type="project" value="InterPro"/>
</dbReference>
<dbReference type="InterPro" id="IPR045337">
    <property type="entry name" value="MmgE_PrpD_C"/>
</dbReference>
<accession>A0A1H0WAP7</accession>
<dbReference type="Pfam" id="PF03972">
    <property type="entry name" value="MmgE_PrpD_N"/>
    <property type="match status" value="1"/>
</dbReference>
<dbReference type="InterPro" id="IPR042188">
    <property type="entry name" value="MmgE/PrpD_sf_2"/>
</dbReference>
<name>A0A1H0WAP7_9BURK</name>
<feature type="domain" description="MmgE/PrpD N-terminal" evidence="2">
    <location>
        <begin position="7"/>
        <end position="241"/>
    </location>
</feature>
<dbReference type="SUPFAM" id="SSF103378">
    <property type="entry name" value="2-methylcitrate dehydratase PrpD"/>
    <property type="match status" value="1"/>
</dbReference>
<evidence type="ECO:0000259" key="3">
    <source>
        <dbReference type="Pfam" id="PF19305"/>
    </source>
</evidence>
<protein>
    <submittedName>
        <fullName evidence="4">2-methylcitrate dehydratase PrpD</fullName>
    </submittedName>
</protein>
<proteinExistence type="inferred from homology"/>
<dbReference type="Pfam" id="PF19305">
    <property type="entry name" value="MmgE_PrpD_C"/>
    <property type="match status" value="1"/>
</dbReference>
<dbReference type="RefSeq" id="WP_092838882.1">
    <property type="nucleotide sequence ID" value="NZ_FNJL01000035.1"/>
</dbReference>
<dbReference type="PANTHER" id="PTHR16943:SF8">
    <property type="entry name" value="2-METHYLCITRATE DEHYDRATASE"/>
    <property type="match status" value="1"/>
</dbReference>
<dbReference type="InterPro" id="IPR036148">
    <property type="entry name" value="MmgE/PrpD_sf"/>
</dbReference>
<reference evidence="5" key="1">
    <citation type="submission" date="2016-10" db="EMBL/GenBank/DDBJ databases">
        <authorList>
            <person name="Varghese N."/>
            <person name="Submissions S."/>
        </authorList>
    </citation>
    <scope>NUCLEOTIDE SEQUENCE [LARGE SCALE GENOMIC DNA]</scope>
    <source>
        <strain evidence="5">DSM 17101</strain>
    </source>
</reference>
<evidence type="ECO:0000313" key="4">
    <source>
        <dbReference type="EMBL" id="SDP87613.1"/>
    </source>
</evidence>
<dbReference type="Gene3D" id="3.30.1330.120">
    <property type="entry name" value="2-methylcitrate dehydratase PrpD"/>
    <property type="match status" value="1"/>
</dbReference>
<dbReference type="Gene3D" id="1.10.4100.10">
    <property type="entry name" value="2-methylcitrate dehydratase PrpD"/>
    <property type="match status" value="1"/>
</dbReference>
<keyword evidence="5" id="KW-1185">Reference proteome</keyword>
<dbReference type="InterPro" id="IPR042183">
    <property type="entry name" value="MmgE/PrpD_sf_1"/>
</dbReference>
<dbReference type="AlphaFoldDB" id="A0A1H0WAP7"/>
<dbReference type="Proteomes" id="UP000199317">
    <property type="component" value="Unassembled WGS sequence"/>
</dbReference>
<evidence type="ECO:0000256" key="1">
    <source>
        <dbReference type="ARBA" id="ARBA00006174"/>
    </source>
</evidence>
<evidence type="ECO:0000313" key="5">
    <source>
        <dbReference type="Proteomes" id="UP000199317"/>
    </source>
</evidence>
<dbReference type="PANTHER" id="PTHR16943">
    <property type="entry name" value="2-METHYLCITRATE DEHYDRATASE-RELATED"/>
    <property type="match status" value="1"/>
</dbReference>
<dbReference type="InterPro" id="IPR005656">
    <property type="entry name" value="MmgE_PrpD"/>
</dbReference>
<dbReference type="OrthoDB" id="8680281at2"/>
<dbReference type="InterPro" id="IPR045336">
    <property type="entry name" value="MmgE_PrpD_N"/>
</dbReference>
<evidence type="ECO:0000259" key="2">
    <source>
        <dbReference type="Pfam" id="PF03972"/>
    </source>
</evidence>
<sequence length="467" mass="49899">MTGLTEHVARFIQQARSDQFPADALDKAKKVIVDTFAVILSGADSEVEEPLLKYLALDGAEPADGTPILGTRHRASAEVSALINGTFGHALDFDDVLSMMPAHPSAIIVAALIADLRGHPLDGARFIEAYVVGIEAGARIAQGITVGHYQRGFHGTGTLGTFSAVAALCKAWGLDVESTRTAFGIAASMASGLRRNFGTMTKPLHTGLAARNALAAVRMACCGFTAAPDVLEAKSGFYAALGVAQSDPQVAINELDQDAWVISEPGIALKKFACCYASHRAMDGVLRLRDELGVTDAAQVARITCRMPPGGMLVLTYPRPVTGLEGKFSLPYPLAAGLLDGAYTLATFTDAAVRRPEIAALYDRIDAFEDEACRDTEDAIYDTRSSGSRGWVIVEMERVDGRKATLRIDKAPGHPSRELTWDDMSAKFEDCATAARLPEAQARAAYGELRALEECPDVAALVRRLHH</sequence>
<organism evidence="4 5">
    <name type="scientific">Paracidovorax cattleyae</name>
    <dbReference type="NCBI Taxonomy" id="80868"/>
    <lineage>
        <taxon>Bacteria</taxon>
        <taxon>Pseudomonadati</taxon>
        <taxon>Pseudomonadota</taxon>
        <taxon>Betaproteobacteria</taxon>
        <taxon>Burkholderiales</taxon>
        <taxon>Comamonadaceae</taxon>
        <taxon>Paracidovorax</taxon>
    </lineage>
</organism>
<feature type="domain" description="MmgE/PrpD C-terminal" evidence="3">
    <location>
        <begin position="272"/>
        <end position="443"/>
    </location>
</feature>
<gene>
    <name evidence="4" type="ORF">SAMN04489708_13515</name>
</gene>